<feature type="transmembrane region" description="Helical" evidence="6">
    <location>
        <begin position="205"/>
        <end position="223"/>
    </location>
</feature>
<comment type="subcellular location">
    <subcellularLocation>
        <location evidence="1">Membrane</location>
        <topology evidence="1">Multi-pass membrane protein</topology>
    </subcellularLocation>
</comment>
<dbReference type="Pfam" id="PF20684">
    <property type="entry name" value="Fung_rhodopsin"/>
    <property type="match status" value="1"/>
</dbReference>
<reference evidence="8" key="1">
    <citation type="journal article" date="2020" name="Stud. Mycol.">
        <title>101 Dothideomycetes genomes: a test case for predicting lifestyles and emergence of pathogens.</title>
        <authorList>
            <person name="Haridas S."/>
            <person name="Albert R."/>
            <person name="Binder M."/>
            <person name="Bloem J."/>
            <person name="Labutti K."/>
            <person name="Salamov A."/>
            <person name="Andreopoulos B."/>
            <person name="Baker S."/>
            <person name="Barry K."/>
            <person name="Bills G."/>
            <person name="Bluhm B."/>
            <person name="Cannon C."/>
            <person name="Castanera R."/>
            <person name="Culley D."/>
            <person name="Daum C."/>
            <person name="Ezra D."/>
            <person name="Gonzalez J."/>
            <person name="Henrissat B."/>
            <person name="Kuo A."/>
            <person name="Liang C."/>
            <person name="Lipzen A."/>
            <person name="Lutzoni F."/>
            <person name="Magnuson J."/>
            <person name="Mondo S."/>
            <person name="Nolan M."/>
            <person name="Ohm R."/>
            <person name="Pangilinan J."/>
            <person name="Park H.-J."/>
            <person name="Ramirez L."/>
            <person name="Alfaro M."/>
            <person name="Sun H."/>
            <person name="Tritt A."/>
            <person name="Yoshinaga Y."/>
            <person name="Zwiers L.-H."/>
            <person name="Turgeon B."/>
            <person name="Goodwin S."/>
            <person name="Spatafora J."/>
            <person name="Crous P."/>
            <person name="Grigoriev I."/>
        </authorList>
    </citation>
    <scope>NUCLEOTIDE SEQUENCE</scope>
    <source>
        <strain evidence="8">CBS 122368</strain>
    </source>
</reference>
<comment type="similarity">
    <text evidence="5">Belongs to the SAT4 family.</text>
</comment>
<evidence type="ECO:0000256" key="6">
    <source>
        <dbReference type="SAM" id="Phobius"/>
    </source>
</evidence>
<organism evidence="8 9">
    <name type="scientific">Trematosphaeria pertusa</name>
    <dbReference type="NCBI Taxonomy" id="390896"/>
    <lineage>
        <taxon>Eukaryota</taxon>
        <taxon>Fungi</taxon>
        <taxon>Dikarya</taxon>
        <taxon>Ascomycota</taxon>
        <taxon>Pezizomycotina</taxon>
        <taxon>Dothideomycetes</taxon>
        <taxon>Pleosporomycetidae</taxon>
        <taxon>Pleosporales</taxon>
        <taxon>Massarineae</taxon>
        <taxon>Trematosphaeriaceae</taxon>
        <taxon>Trematosphaeria</taxon>
    </lineage>
</organism>
<evidence type="ECO:0000256" key="5">
    <source>
        <dbReference type="ARBA" id="ARBA00038359"/>
    </source>
</evidence>
<dbReference type="AlphaFoldDB" id="A0A6A6IT90"/>
<evidence type="ECO:0000256" key="4">
    <source>
        <dbReference type="ARBA" id="ARBA00023136"/>
    </source>
</evidence>
<dbReference type="InterPro" id="IPR049326">
    <property type="entry name" value="Rhodopsin_dom_fungi"/>
</dbReference>
<sequence>MAPATIPVTLATIFPSLALAAVLARFIARRKKKMPLKLDDWVAVAALMVCIANGITLLVGATHGNVGKQMPLDSHGAPILTGKYRIFKKCVYAMEILTTVAIAIARFSILLFYHRIFIGRLFEAWVWALYFLNGAWGIAYTVVFIFPCNPIHSFWEYAQGPTVQHCVPTHIYEVYAIASIVIDVLMLIIPWPQVLGMMMSKREKAAVLSIFGLGTFVIGVAIAKAHEFFNVVDILKNGHYLSYDEVAALYYSLLESCVAVVCA</sequence>
<feature type="transmembrane region" description="Helical" evidence="6">
    <location>
        <begin position="91"/>
        <end position="113"/>
    </location>
</feature>
<dbReference type="OrthoDB" id="5391602at2759"/>
<keyword evidence="9" id="KW-1185">Reference proteome</keyword>
<feature type="transmembrane region" description="Helical" evidence="6">
    <location>
        <begin position="40"/>
        <end position="61"/>
    </location>
</feature>
<feature type="transmembrane region" description="Helical" evidence="6">
    <location>
        <begin position="174"/>
        <end position="193"/>
    </location>
</feature>
<dbReference type="GO" id="GO:0016020">
    <property type="term" value="C:membrane"/>
    <property type="evidence" value="ECO:0007669"/>
    <property type="project" value="UniProtKB-SubCell"/>
</dbReference>
<dbReference type="EMBL" id="ML987191">
    <property type="protein sequence ID" value="KAF2253616.1"/>
    <property type="molecule type" value="Genomic_DNA"/>
</dbReference>
<accession>A0A6A6IT90</accession>
<evidence type="ECO:0000256" key="1">
    <source>
        <dbReference type="ARBA" id="ARBA00004141"/>
    </source>
</evidence>
<proteinExistence type="inferred from homology"/>
<evidence type="ECO:0000256" key="2">
    <source>
        <dbReference type="ARBA" id="ARBA00022692"/>
    </source>
</evidence>
<dbReference type="InterPro" id="IPR052337">
    <property type="entry name" value="SAT4-like"/>
</dbReference>
<keyword evidence="3 6" id="KW-1133">Transmembrane helix</keyword>
<dbReference type="RefSeq" id="XP_033688620.1">
    <property type="nucleotide sequence ID" value="XM_033835279.1"/>
</dbReference>
<keyword evidence="2 6" id="KW-0812">Transmembrane</keyword>
<feature type="domain" description="Rhodopsin" evidence="7">
    <location>
        <begin position="24"/>
        <end position="263"/>
    </location>
</feature>
<evidence type="ECO:0000259" key="7">
    <source>
        <dbReference type="Pfam" id="PF20684"/>
    </source>
</evidence>
<keyword evidence="4 6" id="KW-0472">Membrane</keyword>
<evidence type="ECO:0000313" key="9">
    <source>
        <dbReference type="Proteomes" id="UP000800094"/>
    </source>
</evidence>
<feature type="transmembrane region" description="Helical" evidence="6">
    <location>
        <begin position="6"/>
        <end position="28"/>
    </location>
</feature>
<feature type="transmembrane region" description="Helical" evidence="6">
    <location>
        <begin position="125"/>
        <end position="146"/>
    </location>
</feature>
<gene>
    <name evidence="8" type="ORF">BU26DRAFT_601700</name>
</gene>
<evidence type="ECO:0000256" key="3">
    <source>
        <dbReference type="ARBA" id="ARBA00022989"/>
    </source>
</evidence>
<protein>
    <recommendedName>
        <fullName evidence="7">Rhodopsin domain-containing protein</fullName>
    </recommendedName>
</protein>
<dbReference type="Proteomes" id="UP000800094">
    <property type="component" value="Unassembled WGS sequence"/>
</dbReference>
<dbReference type="GeneID" id="54588609"/>
<name>A0A6A6IT90_9PLEO</name>
<evidence type="ECO:0000313" key="8">
    <source>
        <dbReference type="EMBL" id="KAF2253616.1"/>
    </source>
</evidence>
<dbReference type="PANTHER" id="PTHR33048:SF47">
    <property type="entry name" value="INTEGRAL MEMBRANE PROTEIN-RELATED"/>
    <property type="match status" value="1"/>
</dbReference>
<dbReference type="PANTHER" id="PTHR33048">
    <property type="entry name" value="PTH11-LIKE INTEGRAL MEMBRANE PROTEIN (AFU_ORTHOLOGUE AFUA_5G11245)"/>
    <property type="match status" value="1"/>
</dbReference>